<evidence type="ECO:0000313" key="2">
    <source>
        <dbReference type="Proteomes" id="UP000480178"/>
    </source>
</evidence>
<name>A0A6C0GSJ7_9BACT</name>
<gene>
    <name evidence="1" type="ORF">GXP67_32715</name>
</gene>
<keyword evidence="2" id="KW-1185">Reference proteome</keyword>
<organism evidence="1 2">
    <name type="scientific">Rhodocytophaga rosea</name>
    <dbReference type="NCBI Taxonomy" id="2704465"/>
    <lineage>
        <taxon>Bacteria</taxon>
        <taxon>Pseudomonadati</taxon>
        <taxon>Bacteroidota</taxon>
        <taxon>Cytophagia</taxon>
        <taxon>Cytophagales</taxon>
        <taxon>Rhodocytophagaceae</taxon>
        <taxon>Rhodocytophaga</taxon>
    </lineage>
</organism>
<evidence type="ECO:0008006" key="3">
    <source>
        <dbReference type="Google" id="ProtNLM"/>
    </source>
</evidence>
<dbReference type="RefSeq" id="WP_162447022.1">
    <property type="nucleotide sequence ID" value="NZ_CP048222.1"/>
</dbReference>
<sequence>MKKFLLKCTLFATGIGTLFIILLIYKVSTENPFSVLFHLKNRQLVQLSNEPKMIIIGGSNARYGFDSRFLEKKLGRPVINAAITYHQGLAYYLEWSKKHLKAGDYVLLSPEYTLSSSREGLFGTHKLIDVAYQNKDFRNFLLSDSRILFNQLIQTHSIVNQSMESLLTNDPEKKELLASHNLHGDAINCIGKSKNFVPTKITIQKPDQQYFELLNEYAAFCRSKGVKVFISFPPARKKSVTMEIAPSAVVAQTKQKVSDFTVLNTPESALYPDRYFFDSSYHLNQDGKQLHTQQVYTNLQQILSKQNDPLLID</sequence>
<dbReference type="AlphaFoldDB" id="A0A6C0GSJ7"/>
<evidence type="ECO:0000313" key="1">
    <source>
        <dbReference type="EMBL" id="QHT71079.1"/>
    </source>
</evidence>
<protein>
    <recommendedName>
        <fullName evidence="3">SGNH/GDSL hydrolase family protein</fullName>
    </recommendedName>
</protein>
<accession>A0A6C0GSJ7</accession>
<dbReference type="EMBL" id="CP048222">
    <property type="protein sequence ID" value="QHT71079.1"/>
    <property type="molecule type" value="Genomic_DNA"/>
</dbReference>
<proteinExistence type="predicted"/>
<dbReference type="KEGG" id="rhoz:GXP67_32715"/>
<reference evidence="1 2" key="1">
    <citation type="submission" date="2020-01" db="EMBL/GenBank/DDBJ databases">
        <authorList>
            <person name="Kim M.K."/>
        </authorList>
    </citation>
    <scope>NUCLEOTIDE SEQUENCE [LARGE SCALE GENOMIC DNA]</scope>
    <source>
        <strain evidence="1 2">172606-1</strain>
    </source>
</reference>
<dbReference type="Proteomes" id="UP000480178">
    <property type="component" value="Chromosome"/>
</dbReference>